<dbReference type="Proteomes" id="UP000528457">
    <property type="component" value="Unassembled WGS sequence"/>
</dbReference>
<dbReference type="Gene3D" id="3.90.1170.40">
    <property type="entry name" value="Molybdopterin biosynthesis MoaE subunit"/>
    <property type="match status" value="1"/>
</dbReference>
<feature type="region of interest" description="Disordered" evidence="13">
    <location>
        <begin position="137"/>
        <end position="158"/>
    </location>
</feature>
<dbReference type="Pfam" id="PF02391">
    <property type="entry name" value="MoaE"/>
    <property type="match status" value="1"/>
</dbReference>
<dbReference type="GO" id="GO:0030366">
    <property type="term" value="F:molybdopterin synthase activity"/>
    <property type="evidence" value="ECO:0007669"/>
    <property type="project" value="UniProtKB-EC"/>
</dbReference>
<comment type="subunit">
    <text evidence="7">Heterotetramer of 2 MoaD subunits and 2 MoaE subunits. Also stable as homodimer. The enzyme changes between these two forms during catalysis.</text>
</comment>
<dbReference type="NCBIfam" id="NF007959">
    <property type="entry name" value="PRK10678.1"/>
    <property type="match status" value="1"/>
</dbReference>
<keyword evidence="15" id="KW-1185">Reference proteome</keyword>
<evidence type="ECO:0000256" key="5">
    <source>
        <dbReference type="ARBA" id="ARBA00022679"/>
    </source>
</evidence>
<sequence>MTGRLQLSVQAQDFDIEEEYRYLRNNNSESGAVVTFLGQVRDFNLGEDVSELELEHYPGMTESVLQKLLEEADKRWVINRAKIIHRVGALGASDKIVWVAVASAHRGDAFKACEFLIDALKTQAPFWKKERSSQGERWLDARDSDQDKARQWMANDDS</sequence>
<gene>
    <name evidence="14" type="ORF">HNR48_003065</name>
</gene>
<reference evidence="14 15" key="1">
    <citation type="submission" date="2020-08" db="EMBL/GenBank/DDBJ databases">
        <title>Genomic Encyclopedia of Type Strains, Phase IV (KMG-IV): sequencing the most valuable type-strain genomes for metagenomic binning, comparative biology and taxonomic classification.</title>
        <authorList>
            <person name="Goeker M."/>
        </authorList>
    </citation>
    <scope>NUCLEOTIDE SEQUENCE [LARGE SCALE GENOMIC DNA]</scope>
    <source>
        <strain evidence="14 15">DSM 22368</strain>
    </source>
</reference>
<evidence type="ECO:0000256" key="13">
    <source>
        <dbReference type="SAM" id="MobiDB-lite"/>
    </source>
</evidence>
<dbReference type="InterPro" id="IPR003448">
    <property type="entry name" value="Mopterin_biosynth_MoaE"/>
</dbReference>
<feature type="compositionally biased region" description="Basic and acidic residues" evidence="13">
    <location>
        <begin position="137"/>
        <end position="150"/>
    </location>
</feature>
<keyword evidence="5 14" id="KW-0808">Transferase</keyword>
<dbReference type="UniPathway" id="UPA00344"/>
<evidence type="ECO:0000256" key="3">
    <source>
        <dbReference type="ARBA" id="ARBA00011950"/>
    </source>
</evidence>
<comment type="caution">
    <text evidence="14">The sequence shown here is derived from an EMBL/GenBank/DDBJ whole genome shotgun (WGS) entry which is preliminary data.</text>
</comment>
<evidence type="ECO:0000256" key="8">
    <source>
        <dbReference type="ARBA" id="ARBA00029745"/>
    </source>
</evidence>
<evidence type="ECO:0000256" key="4">
    <source>
        <dbReference type="ARBA" id="ARBA00013858"/>
    </source>
</evidence>
<dbReference type="RefSeq" id="WP_166845226.1">
    <property type="nucleotide sequence ID" value="NZ_JAAONY010000002.1"/>
</dbReference>
<keyword evidence="6" id="KW-0501">Molybdenum cofactor biosynthesis</keyword>
<evidence type="ECO:0000256" key="7">
    <source>
        <dbReference type="ARBA" id="ARBA00026066"/>
    </source>
</evidence>
<evidence type="ECO:0000256" key="11">
    <source>
        <dbReference type="ARBA" id="ARBA00032474"/>
    </source>
</evidence>
<dbReference type="GO" id="GO:0006777">
    <property type="term" value="P:Mo-molybdopterin cofactor biosynthetic process"/>
    <property type="evidence" value="ECO:0007669"/>
    <property type="project" value="UniProtKB-KW"/>
</dbReference>
<comment type="pathway">
    <text evidence="1">Cofactor biosynthesis; molybdopterin biosynthesis.</text>
</comment>
<evidence type="ECO:0000313" key="14">
    <source>
        <dbReference type="EMBL" id="MBB6522780.1"/>
    </source>
</evidence>
<evidence type="ECO:0000256" key="1">
    <source>
        <dbReference type="ARBA" id="ARBA00005046"/>
    </source>
</evidence>
<comment type="catalytic activity">
    <reaction evidence="12">
        <text>2 [molybdopterin-synthase sulfur-carrier protein]-C-terminal-Gly-aminoethanethioate + cyclic pyranopterin phosphate + H2O = molybdopterin + 2 [molybdopterin-synthase sulfur-carrier protein]-C-terminal Gly-Gly + 2 H(+)</text>
        <dbReference type="Rhea" id="RHEA:26333"/>
        <dbReference type="Rhea" id="RHEA-COMP:12202"/>
        <dbReference type="Rhea" id="RHEA-COMP:19907"/>
        <dbReference type="ChEBI" id="CHEBI:15377"/>
        <dbReference type="ChEBI" id="CHEBI:15378"/>
        <dbReference type="ChEBI" id="CHEBI:58698"/>
        <dbReference type="ChEBI" id="CHEBI:59648"/>
        <dbReference type="ChEBI" id="CHEBI:90778"/>
        <dbReference type="ChEBI" id="CHEBI:232372"/>
        <dbReference type="EC" id="2.8.1.12"/>
    </reaction>
</comment>
<dbReference type="InParanoid" id="A0A7X0MX08"/>
<evidence type="ECO:0000256" key="2">
    <source>
        <dbReference type="ARBA" id="ARBA00005426"/>
    </source>
</evidence>
<dbReference type="CDD" id="cd00756">
    <property type="entry name" value="MoaE"/>
    <property type="match status" value="1"/>
</dbReference>
<evidence type="ECO:0000256" key="12">
    <source>
        <dbReference type="ARBA" id="ARBA00049878"/>
    </source>
</evidence>
<evidence type="ECO:0000256" key="10">
    <source>
        <dbReference type="ARBA" id="ARBA00030781"/>
    </source>
</evidence>
<dbReference type="InterPro" id="IPR036563">
    <property type="entry name" value="MoaE_sf"/>
</dbReference>
<comment type="similarity">
    <text evidence="2">Belongs to the MoaE family.</text>
</comment>
<dbReference type="AlphaFoldDB" id="A0A7X0MX08"/>
<dbReference type="EC" id="2.8.1.12" evidence="3"/>
<dbReference type="FunFam" id="3.90.1170.40:FF:000001">
    <property type="entry name" value="Molybdopterin synthase catalytic subunit MoaE"/>
    <property type="match status" value="1"/>
</dbReference>
<dbReference type="SUPFAM" id="SSF54690">
    <property type="entry name" value="Molybdopterin synthase subunit MoaE"/>
    <property type="match status" value="1"/>
</dbReference>
<evidence type="ECO:0000313" key="15">
    <source>
        <dbReference type="Proteomes" id="UP000528457"/>
    </source>
</evidence>
<dbReference type="EMBL" id="JACHHT010000002">
    <property type="protein sequence ID" value="MBB6522780.1"/>
    <property type="molecule type" value="Genomic_DNA"/>
</dbReference>
<proteinExistence type="inferred from homology"/>
<name>A0A7X0MX08_9GAMM</name>
<accession>A0A7X0MX08</accession>
<protein>
    <recommendedName>
        <fullName evidence="4">Molybdopterin synthase catalytic subunit</fullName>
        <ecNumber evidence="3">2.8.1.12</ecNumber>
    </recommendedName>
    <alternativeName>
        <fullName evidence="10">MPT synthase subunit 2</fullName>
    </alternativeName>
    <alternativeName>
        <fullName evidence="8">Molybdenum cofactor biosynthesis protein E</fullName>
    </alternativeName>
    <alternativeName>
        <fullName evidence="9">Molybdopterin-converting factor large subunit</fullName>
    </alternativeName>
    <alternativeName>
        <fullName evidence="11">Molybdopterin-converting factor subunit 2</fullName>
    </alternativeName>
</protein>
<organism evidence="14 15">
    <name type="scientific">Pseudoteredinibacter isoporae</name>
    <dbReference type="NCBI Taxonomy" id="570281"/>
    <lineage>
        <taxon>Bacteria</taxon>
        <taxon>Pseudomonadati</taxon>
        <taxon>Pseudomonadota</taxon>
        <taxon>Gammaproteobacteria</taxon>
        <taxon>Cellvibrionales</taxon>
        <taxon>Cellvibrionaceae</taxon>
        <taxon>Pseudoteredinibacter</taxon>
    </lineage>
</organism>
<dbReference type="PANTHER" id="PTHR23404">
    <property type="entry name" value="MOLYBDOPTERIN SYNTHASE RELATED"/>
    <property type="match status" value="1"/>
</dbReference>
<evidence type="ECO:0000256" key="6">
    <source>
        <dbReference type="ARBA" id="ARBA00023150"/>
    </source>
</evidence>
<dbReference type="FunCoup" id="A0A7X0MX08">
    <property type="interactions" value="585"/>
</dbReference>
<evidence type="ECO:0000256" key="9">
    <source>
        <dbReference type="ARBA" id="ARBA00030407"/>
    </source>
</evidence>